<protein>
    <submittedName>
        <fullName evidence="2">TPM domain-containing protein</fullName>
    </submittedName>
</protein>
<evidence type="ECO:0000313" key="3">
    <source>
        <dbReference type="Proteomes" id="UP000823597"/>
    </source>
</evidence>
<comment type="caution">
    <text evidence="2">The sequence shown here is derived from an EMBL/GenBank/DDBJ whole genome shotgun (WGS) entry which is preliminary data.</text>
</comment>
<gene>
    <name evidence="2" type="ORF">IAB93_06005</name>
</gene>
<dbReference type="AlphaFoldDB" id="A0A9D9I3Z2"/>
<evidence type="ECO:0000259" key="1">
    <source>
        <dbReference type="Pfam" id="PF04536"/>
    </source>
</evidence>
<organism evidence="2 3">
    <name type="scientific">Candidatus Merdivivens pullistercoris</name>
    <dbReference type="NCBI Taxonomy" id="2840873"/>
    <lineage>
        <taxon>Bacteria</taxon>
        <taxon>Pseudomonadati</taxon>
        <taxon>Bacteroidota</taxon>
        <taxon>Bacteroidia</taxon>
        <taxon>Bacteroidales</taxon>
        <taxon>Muribaculaceae</taxon>
        <taxon>Muribaculaceae incertae sedis</taxon>
        <taxon>Candidatus Merdivivens</taxon>
    </lineage>
</organism>
<dbReference type="InterPro" id="IPR007621">
    <property type="entry name" value="TPM_dom"/>
</dbReference>
<accession>A0A9D9I3Z2</accession>
<reference evidence="2" key="1">
    <citation type="submission" date="2020-10" db="EMBL/GenBank/DDBJ databases">
        <authorList>
            <person name="Gilroy R."/>
        </authorList>
    </citation>
    <scope>NUCLEOTIDE SEQUENCE</scope>
    <source>
        <strain evidence="2">10037</strain>
    </source>
</reference>
<dbReference type="PANTHER" id="PTHR30373:SF8">
    <property type="entry name" value="BLL7265 PROTEIN"/>
    <property type="match status" value="1"/>
</dbReference>
<reference evidence="2" key="2">
    <citation type="journal article" date="2021" name="PeerJ">
        <title>Extensive microbial diversity within the chicken gut microbiome revealed by metagenomics and culture.</title>
        <authorList>
            <person name="Gilroy R."/>
            <person name="Ravi A."/>
            <person name="Getino M."/>
            <person name="Pursley I."/>
            <person name="Horton D.L."/>
            <person name="Alikhan N.F."/>
            <person name="Baker D."/>
            <person name="Gharbi K."/>
            <person name="Hall N."/>
            <person name="Watson M."/>
            <person name="Adriaenssens E.M."/>
            <person name="Foster-Nyarko E."/>
            <person name="Jarju S."/>
            <person name="Secka A."/>
            <person name="Antonio M."/>
            <person name="Oren A."/>
            <person name="Chaudhuri R.R."/>
            <person name="La Ragione R."/>
            <person name="Hildebrand F."/>
            <person name="Pallen M.J."/>
        </authorList>
    </citation>
    <scope>NUCLEOTIDE SEQUENCE</scope>
    <source>
        <strain evidence="2">10037</strain>
    </source>
</reference>
<dbReference type="Gene3D" id="3.10.310.50">
    <property type="match status" value="1"/>
</dbReference>
<feature type="domain" description="TPM" evidence="1">
    <location>
        <begin position="3"/>
        <end position="116"/>
    </location>
</feature>
<dbReference type="EMBL" id="JADIME010000063">
    <property type="protein sequence ID" value="MBO8465531.1"/>
    <property type="molecule type" value="Genomic_DNA"/>
</dbReference>
<dbReference type="Proteomes" id="UP000823597">
    <property type="component" value="Unassembled WGS sequence"/>
</dbReference>
<name>A0A9D9I3Z2_9BACT</name>
<evidence type="ECO:0000313" key="2">
    <source>
        <dbReference type="EMBL" id="MBO8465531.1"/>
    </source>
</evidence>
<dbReference type="Pfam" id="PF04536">
    <property type="entry name" value="TPM_phosphatase"/>
    <property type="match status" value="1"/>
</dbReference>
<sequence length="145" mass="16040">MSAAGFLTKEQCDSIVSAIKEAESNTSGEIRVHIESECKGDPFERAVSVFRHLKMYETAARNGVLIYLAIKSRKVAIVGDKGINDAVPEGFWDETYHFMASRFKDGDFSGGLTGAIILAGEKLKEYFPYQSDDINEQSDEISFGK</sequence>
<proteinExistence type="predicted"/>
<dbReference type="PANTHER" id="PTHR30373">
    <property type="entry name" value="UPF0603 PROTEIN YGCG"/>
    <property type="match status" value="1"/>
</dbReference>